<protein>
    <submittedName>
        <fullName evidence="1">Heme peroxidase</fullName>
    </submittedName>
</protein>
<reference evidence="1 2" key="1">
    <citation type="journal article" date="2019" name="Nat. Ecol. Evol.">
        <title>Megaphylogeny resolves global patterns of mushroom evolution.</title>
        <authorList>
            <person name="Varga T."/>
            <person name="Krizsan K."/>
            <person name="Foldi C."/>
            <person name="Dima B."/>
            <person name="Sanchez-Garcia M."/>
            <person name="Sanchez-Ramirez S."/>
            <person name="Szollosi G.J."/>
            <person name="Szarkandi J.G."/>
            <person name="Papp V."/>
            <person name="Albert L."/>
            <person name="Andreopoulos W."/>
            <person name="Angelini C."/>
            <person name="Antonin V."/>
            <person name="Barry K.W."/>
            <person name="Bougher N.L."/>
            <person name="Buchanan P."/>
            <person name="Buyck B."/>
            <person name="Bense V."/>
            <person name="Catcheside P."/>
            <person name="Chovatia M."/>
            <person name="Cooper J."/>
            <person name="Damon W."/>
            <person name="Desjardin D."/>
            <person name="Finy P."/>
            <person name="Geml J."/>
            <person name="Haridas S."/>
            <person name="Hughes K."/>
            <person name="Justo A."/>
            <person name="Karasinski D."/>
            <person name="Kautmanova I."/>
            <person name="Kiss B."/>
            <person name="Kocsube S."/>
            <person name="Kotiranta H."/>
            <person name="LaButti K.M."/>
            <person name="Lechner B.E."/>
            <person name="Liimatainen K."/>
            <person name="Lipzen A."/>
            <person name="Lukacs Z."/>
            <person name="Mihaltcheva S."/>
            <person name="Morgado L.N."/>
            <person name="Niskanen T."/>
            <person name="Noordeloos M.E."/>
            <person name="Ohm R.A."/>
            <person name="Ortiz-Santana B."/>
            <person name="Ovrebo C."/>
            <person name="Racz N."/>
            <person name="Riley R."/>
            <person name="Savchenko A."/>
            <person name="Shiryaev A."/>
            <person name="Soop K."/>
            <person name="Spirin V."/>
            <person name="Szebenyi C."/>
            <person name="Tomsovsky M."/>
            <person name="Tulloss R.E."/>
            <person name="Uehling J."/>
            <person name="Grigoriev I.V."/>
            <person name="Vagvolgyi C."/>
            <person name="Papp T."/>
            <person name="Martin F.M."/>
            <person name="Miettinen O."/>
            <person name="Hibbett D.S."/>
            <person name="Nagy L.G."/>
        </authorList>
    </citation>
    <scope>NUCLEOTIDE SEQUENCE [LARGE SCALE GENOMIC DNA]</scope>
    <source>
        <strain evidence="1 2">NL-1719</strain>
    </source>
</reference>
<gene>
    <name evidence="1" type="ORF">BDN72DRAFT_585931</name>
</gene>
<dbReference type="EMBL" id="ML208324">
    <property type="protein sequence ID" value="TFK69781.1"/>
    <property type="molecule type" value="Genomic_DNA"/>
</dbReference>
<keyword evidence="2" id="KW-1185">Reference proteome</keyword>
<organism evidence="1 2">
    <name type="scientific">Pluteus cervinus</name>
    <dbReference type="NCBI Taxonomy" id="181527"/>
    <lineage>
        <taxon>Eukaryota</taxon>
        <taxon>Fungi</taxon>
        <taxon>Dikarya</taxon>
        <taxon>Basidiomycota</taxon>
        <taxon>Agaricomycotina</taxon>
        <taxon>Agaricomycetes</taxon>
        <taxon>Agaricomycetidae</taxon>
        <taxon>Agaricales</taxon>
        <taxon>Pluteineae</taxon>
        <taxon>Pluteaceae</taxon>
        <taxon>Pluteus</taxon>
    </lineage>
</organism>
<name>A0ACD3AWR7_9AGAR</name>
<dbReference type="Proteomes" id="UP000308600">
    <property type="component" value="Unassembled WGS sequence"/>
</dbReference>
<evidence type="ECO:0000313" key="2">
    <source>
        <dbReference type="Proteomes" id="UP000308600"/>
    </source>
</evidence>
<proteinExistence type="predicted"/>
<sequence length="581" mass="64370">MSHSSRPSSSAGSPLDSAAAPVHITQQTQQTQQRGGKVSEFIDLVKDKISAKRKKPIATQDPPKPKRDALKKFKNLRRKNSKAPPIDDREDKDNLHQAFREYSGLPEIDEDRKANEVLKILAPEPSSEPHTSLAPADEPPPSSHLYVRRPSKFSMAARPLPDPATLFDTLLKAGEEDWKPHDNGLSGMTYAIATIISLSLVRTNPENVSYNDASPYLDLAPLYGPNDEELDLIRLNDGSGKLSPDAFYEDTNNILFTPAAAVLLILLNRYHNSIAETLLSKNERGTWRDPSTFFDDAEEFVNYEVEKQDNEIFEIARSMTCIQFKNIVMEDVLKGLLGVSPVGGCVNLDILADADGIRKPGAGYQSSVESSLLYNWFGLMSSDDINYVSTTLRDRLPYKAIDEITIDDVKRAQASMLLDSDRTRRDVAGMRRNEDGYFNDADLARVLHSATEARAGASCSKRVASCLRAWQLELVQQSRNWEVCTLNEYRASLGLKPLKSFEEWSADDAVRRSAAHHYGEIKNLELYPGLQAESGIPGDGLQLGYTMVCDSFGPSIGCTLTDVRPQSFGLSSDLVSHSLVT</sequence>
<evidence type="ECO:0000313" key="1">
    <source>
        <dbReference type="EMBL" id="TFK69781.1"/>
    </source>
</evidence>
<keyword evidence="1" id="KW-0560">Oxidoreductase</keyword>
<accession>A0ACD3AWR7</accession>
<keyword evidence="1" id="KW-0575">Peroxidase</keyword>